<dbReference type="Proteomes" id="UP000008225">
    <property type="component" value="Chromosome 10"/>
</dbReference>
<evidence type="ECO:0000313" key="3">
    <source>
        <dbReference type="Proteomes" id="UP000008225"/>
    </source>
</evidence>
<keyword evidence="3" id="KW-1185">Reference proteome</keyword>
<dbReference type="Bgee" id="ENSCJAG00000063290">
    <property type="expression patterns" value="Expressed in liver and 1 other cell type or tissue"/>
</dbReference>
<dbReference type="PANTHER" id="PTHR12138:SF162">
    <property type="entry name" value="CHROMOSOME UNDETERMINED SCAFFOLD_275, WHOLE GENOME SHOTGUN SEQUENCE"/>
    <property type="match status" value="1"/>
</dbReference>
<keyword evidence="1" id="KW-0472">Membrane</keyword>
<reference evidence="2" key="2">
    <citation type="submission" date="2025-08" db="UniProtKB">
        <authorList>
            <consortium name="Ensembl"/>
        </authorList>
    </citation>
    <scope>IDENTIFICATION</scope>
</reference>
<keyword evidence="1" id="KW-0812">Transmembrane</keyword>
<dbReference type="PRINTS" id="PR02045">
    <property type="entry name" value="F138DOMAIN"/>
</dbReference>
<proteinExistence type="predicted"/>
<name>A0A5F4W4L1_CALJA</name>
<dbReference type="GeneTree" id="ENSGT01150000286943"/>
<sequence length="81" mass="8552">DGVLLLLPRLECSGTISAHCNLHLPGSSNPPASVSQVAGTTGTHHQGWLIFFFFFFLVVEIGFHHVGQGGLELLTSGDPPA</sequence>
<dbReference type="PANTHER" id="PTHR12138">
    <property type="entry name" value="PRIMATE-EXPANDED PROTEIN FAMILY"/>
    <property type="match status" value="1"/>
</dbReference>
<dbReference type="Ensembl" id="ENSCJAT00000115659.2">
    <property type="protein sequence ID" value="ENSCJAP00000072803.2"/>
    <property type="gene ID" value="ENSCJAG00000063290.2"/>
</dbReference>
<keyword evidence="1" id="KW-1133">Transmembrane helix</keyword>
<evidence type="ECO:0000313" key="2">
    <source>
        <dbReference type="Ensembl" id="ENSCJAP00000072803.2"/>
    </source>
</evidence>
<reference evidence="2" key="1">
    <citation type="submission" date="2009-03" db="EMBL/GenBank/DDBJ databases">
        <authorList>
            <person name="Warren W."/>
            <person name="Ye L."/>
            <person name="Minx P."/>
            <person name="Worley K."/>
            <person name="Gibbs R."/>
            <person name="Wilson R.K."/>
        </authorList>
    </citation>
    <scope>NUCLEOTIDE SEQUENCE [LARGE SCALE GENOMIC DNA]</scope>
</reference>
<evidence type="ECO:0000256" key="1">
    <source>
        <dbReference type="SAM" id="Phobius"/>
    </source>
</evidence>
<reference evidence="2" key="3">
    <citation type="submission" date="2025-09" db="UniProtKB">
        <authorList>
            <consortium name="Ensembl"/>
        </authorList>
    </citation>
    <scope>IDENTIFICATION</scope>
</reference>
<feature type="transmembrane region" description="Helical" evidence="1">
    <location>
        <begin position="48"/>
        <end position="66"/>
    </location>
</feature>
<dbReference type="InParanoid" id="A0A5F4W4L1"/>
<accession>A0A5F4W4L1</accession>
<dbReference type="AlphaFoldDB" id="A0A5F4W4L1"/>
<organism evidence="2 3">
    <name type="scientific">Callithrix jacchus</name>
    <name type="common">White-tufted-ear marmoset</name>
    <name type="synonym">Simia Jacchus</name>
    <dbReference type="NCBI Taxonomy" id="9483"/>
    <lineage>
        <taxon>Eukaryota</taxon>
        <taxon>Metazoa</taxon>
        <taxon>Chordata</taxon>
        <taxon>Craniata</taxon>
        <taxon>Vertebrata</taxon>
        <taxon>Euteleostomi</taxon>
        <taxon>Mammalia</taxon>
        <taxon>Eutheria</taxon>
        <taxon>Euarchontoglires</taxon>
        <taxon>Primates</taxon>
        <taxon>Haplorrhini</taxon>
        <taxon>Platyrrhini</taxon>
        <taxon>Cebidae</taxon>
        <taxon>Callitrichinae</taxon>
        <taxon>Callithrix</taxon>
        <taxon>Callithrix</taxon>
    </lineage>
</organism>
<protein>
    <submittedName>
        <fullName evidence="2">Uncharacterized protein</fullName>
    </submittedName>
</protein>